<dbReference type="GO" id="GO:0022011">
    <property type="term" value="P:myelination in peripheral nervous system"/>
    <property type="evidence" value="ECO:0007669"/>
    <property type="project" value="TreeGrafter"/>
</dbReference>
<dbReference type="InterPro" id="IPR035914">
    <property type="entry name" value="Sperma_CUB_dom_sf"/>
</dbReference>
<keyword evidence="12 24" id="KW-0472">Membrane</keyword>
<evidence type="ECO:0000256" key="21">
    <source>
        <dbReference type="ARBA" id="ARBA00093532"/>
    </source>
</evidence>
<feature type="non-terminal residue" evidence="29">
    <location>
        <position position="1218"/>
    </location>
</feature>
<comment type="subunit">
    <text evidence="21">Heterodimer of 2 chains generated by proteolytic processing; the large extracellular N-terminal fragment and the membrane-bound C-terminal fragment predominantly remain associated and non-covalently linked. Interacts with Laminin-2; this interaction stabilizes the receptor in an inactive state. Laminin-2 polymerization could facilitate ADGRG6-NTF removal, thereby exposing the tethered agonist to drive myelination. Interacts with PRNP. Interacts with ITGB1. Interacts with LRP1.</text>
</comment>
<feature type="domain" description="GAIN-B" evidence="26">
    <location>
        <begin position="649"/>
        <end position="815"/>
    </location>
</feature>
<evidence type="ECO:0000256" key="16">
    <source>
        <dbReference type="ARBA" id="ARBA00023224"/>
    </source>
</evidence>
<feature type="non-terminal residue" evidence="29">
    <location>
        <position position="1"/>
    </location>
</feature>
<feature type="transmembrane region" description="Helical" evidence="24">
    <location>
        <begin position="895"/>
        <end position="921"/>
    </location>
</feature>
<evidence type="ECO:0000256" key="22">
    <source>
        <dbReference type="PROSITE-ProRule" id="PRU00059"/>
    </source>
</evidence>
<dbReference type="SUPFAM" id="SSF81321">
    <property type="entry name" value="Family A G protein-coupled receptor-like"/>
    <property type="match status" value="1"/>
</dbReference>
<evidence type="ECO:0000256" key="10">
    <source>
        <dbReference type="ARBA" id="ARBA00022989"/>
    </source>
</evidence>
<evidence type="ECO:0000256" key="24">
    <source>
        <dbReference type="SAM" id="Phobius"/>
    </source>
</evidence>
<dbReference type="Gene3D" id="2.60.220.50">
    <property type="match status" value="1"/>
</dbReference>
<dbReference type="Gene3D" id="1.20.1070.10">
    <property type="entry name" value="Rhodopsin 7-helix transmembrane proteins"/>
    <property type="match status" value="1"/>
</dbReference>
<dbReference type="FunFam" id="2.60.120.290:FF:000019">
    <property type="entry name" value="Adhesion G-protein coupled receptor G6"/>
    <property type="match status" value="1"/>
</dbReference>
<sequence length="1218" mass="134812">AHGCYDCRIVLTDPSGVFTSPCFPSDYPNSQACKWIIRAPHGFIIQLTFIDFDIEEAPGCIYDSLTLDNGESPMNLCGITAKGLSYNSTGNEMIVSFKSDFSIQKKGFNASYVRIAVSLRNQKVIIPQVPDVDAVSVAETVSVPELSQFTLCFEATKGSSDDNDDWKVFSYIDALSTEFFSFGKTAKGHFLSISGTQCILENALPRNAEFFTGTFQQLCVVGDSFSGSIGIYAKSTYRTVDCPDIFGKVIPGNGRLVLGSNSNEMSSLNGDIYNFRLWNFTMNAQTLANLSCDVKGNIVDWENEFWSIPTSALKAENNLSCGSYLIPSSAIEPTSCANLGSLCQATVNATTPTPPTVTTNMPDTNRNDKPNNGGLFYRISITVFSSHSNSVSKVHDVIAEWLNRTFQNWNYTVYVVNISGDYASGLTNNPRLLRNTKLSLIFGVLALLVYNSTNNINLEEEDIRQKLINNNGTMEGGYRLHSVDVDPVEKCLAEENPPNYFWPDTRPTVTNFTLCHGSSVQTASRTCYLGLQNYTSYWGQPDLRNCTENAADIANQLLNLTGEGQQLTSDKVNDVVQKLKKIVNDEEIDESLGSTVVTIFSNILTSSDSVLAASSSEALKTIDALALKIQFTGLSMSISTRNLALGVSSINSTSFKGGSFSVSPQNNASDFQIDFDKDQTKALASVVLPPSLLKNLSQDEFEAISRAQFTFFNKNGLFQDAENPANLTSFVVACSIGNITIQDLQDYVKVTIKHTKIQEDPKPTCVFWDMNKNGGNGGWNPAGCQVDAESNENETICLCNHLTHFGVLMDLQRTVTQIDSQNTKVLTFLTYIGCGISAIFSAATLLTYIAFEKLRRDYPSKILMNLSTALLFLNLIFLLDGWIASFDIDGLCTAIAALLHFFLLATFTWMGLEAVHMYIALVKVFNTYIRRYILKFCIIGWGVPAVVIAIILASANTNATDVYGKDLYGRDANGQGGDDFCWIKNEVVFYVTCAGYFGIMFLMNVAMFIVVMVQICGRNGKRTNRTLKEEILRNLRSVVSLTFLLGMTWGFAFFAWGPLTLPFLYLFSIFNSLQGLFIFVFHCAMKENVQKQWRRHLCCGRFRLADNSDWSKTATNIIKKSSDNLGKSLSSSSIGSNSTYLTSKSKSTTNTYCKRNSHTENVFLDKPPSKFAQEDGEQTSIIPVHQVIDKVKGYCNPRSDNFYKNIIMSDTFSHSTKF</sequence>
<keyword evidence="5" id="KW-0165">Cleavage on pair of basic residues</keyword>
<protein>
    <recommendedName>
        <fullName evidence="17">Adhesion G-protein coupled receptor G6</fullName>
    </recommendedName>
    <alternativeName>
        <fullName evidence="18">Developmentally regulated G-protein-coupled receptor</fullName>
    </alternativeName>
    <alternativeName>
        <fullName evidence="19">G-protein coupled receptor 126</fullName>
    </alternativeName>
</protein>
<evidence type="ECO:0000256" key="15">
    <source>
        <dbReference type="ARBA" id="ARBA00023180"/>
    </source>
</evidence>
<dbReference type="PROSITE" id="PS01180">
    <property type="entry name" value="CUB"/>
    <property type="match status" value="1"/>
</dbReference>
<dbReference type="InterPro" id="IPR057333">
    <property type="entry name" value="SEA_Gpr126"/>
</dbReference>
<dbReference type="SMART" id="SM00042">
    <property type="entry name" value="CUB"/>
    <property type="match status" value="1"/>
</dbReference>
<dbReference type="Pfam" id="PF00431">
    <property type="entry name" value="CUB"/>
    <property type="match status" value="1"/>
</dbReference>
<dbReference type="PROSITE" id="PS50261">
    <property type="entry name" value="G_PROTEIN_RECEP_F2_4"/>
    <property type="match status" value="1"/>
</dbReference>
<evidence type="ECO:0000259" key="25">
    <source>
        <dbReference type="PROSITE" id="PS01180"/>
    </source>
</evidence>
<dbReference type="PROSITE" id="PS51828">
    <property type="entry name" value="PTX_2"/>
    <property type="match status" value="1"/>
</dbReference>
<evidence type="ECO:0000256" key="7">
    <source>
        <dbReference type="ARBA" id="ARBA00022723"/>
    </source>
</evidence>
<dbReference type="PANTHER" id="PTHR12011">
    <property type="entry name" value="ADHESION G-PROTEIN COUPLED RECEPTOR"/>
    <property type="match status" value="1"/>
</dbReference>
<keyword evidence="11" id="KW-0297">G-protein coupled receptor</keyword>
<dbReference type="InterPro" id="IPR017981">
    <property type="entry name" value="GPCR_2-like_7TM"/>
</dbReference>
<evidence type="ECO:0000259" key="26">
    <source>
        <dbReference type="PROSITE" id="PS50221"/>
    </source>
</evidence>
<dbReference type="InterPro" id="IPR017983">
    <property type="entry name" value="GPCR_2_secretin-like_CS"/>
</dbReference>
<dbReference type="InterPro" id="IPR046338">
    <property type="entry name" value="GAIN_dom_sf"/>
</dbReference>
<dbReference type="InterPro" id="IPR000859">
    <property type="entry name" value="CUB_dom"/>
</dbReference>
<feature type="transmembrane region" description="Helical" evidence="24">
    <location>
        <begin position="933"/>
        <end position="955"/>
    </location>
</feature>
<evidence type="ECO:0000256" key="18">
    <source>
        <dbReference type="ARBA" id="ARBA00080676"/>
    </source>
</evidence>
<dbReference type="InterPro" id="IPR000832">
    <property type="entry name" value="GPCR_2_secretin-like"/>
</dbReference>
<evidence type="ECO:0000256" key="9">
    <source>
        <dbReference type="ARBA" id="ARBA00022837"/>
    </source>
</evidence>
<dbReference type="GO" id="GO:0007166">
    <property type="term" value="P:cell surface receptor signaling pathway"/>
    <property type="evidence" value="ECO:0007669"/>
    <property type="project" value="InterPro"/>
</dbReference>
<evidence type="ECO:0000256" key="1">
    <source>
        <dbReference type="ARBA" id="ARBA00004651"/>
    </source>
</evidence>
<comment type="function">
    <text evidence="20">Adhesion G-protein coupled receptor (aGPCR) for steroid hormones, such as progesterone and 17alpha-hydroxyprogesterone (17OHP). Involved in many biological processes, such as myelination, sprouting angiogenesis, placenta, ear and cartilage development. Ligand binding causes a conformation change that triggers signaling via guanine nucleotide-binding proteins (G proteins) and modulates the activity of downstream effectors, such as adenylate cyclase. ADGRG6 is coupled to G(i) G alpha proteins and mediates inhibition of adenylate cyclase. Also able to couple to G(q) G proteins. Involved in myelination of the peripheral nervous system: required for differentiation of promyelinating Schwann cells and for normal myelination of axons. Also acts as a regulator of body length and bone mass. Acts as a regulator of blood-brain barrier formation in the central nervous system vie its association with LRP1 and ITGB1.</text>
</comment>
<dbReference type="CDD" id="cd00041">
    <property type="entry name" value="CUB"/>
    <property type="match status" value="1"/>
</dbReference>
<evidence type="ECO:0000256" key="12">
    <source>
        <dbReference type="ARBA" id="ARBA00023136"/>
    </source>
</evidence>
<dbReference type="GO" id="GO:0004930">
    <property type="term" value="F:G protein-coupled receptor activity"/>
    <property type="evidence" value="ECO:0007669"/>
    <property type="project" value="UniProtKB-KW"/>
</dbReference>
<keyword evidence="14 29" id="KW-0675">Receptor</keyword>
<feature type="domain" description="G-protein coupled receptors family 2 profile 2" evidence="27">
    <location>
        <begin position="826"/>
        <end position="1086"/>
    </location>
</feature>
<dbReference type="GO" id="GO:0046872">
    <property type="term" value="F:metal ion binding"/>
    <property type="evidence" value="ECO:0007669"/>
    <property type="project" value="UniProtKB-KW"/>
</dbReference>
<dbReference type="InterPro" id="IPR001759">
    <property type="entry name" value="PTX_dom"/>
</dbReference>
<accession>A0A091JYR4</accession>
<keyword evidence="9" id="KW-0106">Calcium</keyword>
<dbReference type="Pfam" id="PF01825">
    <property type="entry name" value="GPS"/>
    <property type="match status" value="1"/>
</dbReference>
<dbReference type="Pfam" id="PF26574">
    <property type="entry name" value="GAIN_ADGRG2"/>
    <property type="match status" value="1"/>
</dbReference>
<keyword evidence="8" id="KW-0732">Signal</keyword>
<reference evidence="29 30" key="1">
    <citation type="submission" date="2014-04" db="EMBL/GenBank/DDBJ databases">
        <title>Genome evolution of avian class.</title>
        <authorList>
            <person name="Zhang G."/>
            <person name="Li C."/>
        </authorList>
    </citation>
    <scope>NUCLEOTIDE SEQUENCE [LARGE SCALE GENOMIC DNA]</scope>
    <source>
        <strain evidence="29">BGI_N325</strain>
    </source>
</reference>
<feature type="transmembrane region" description="Helical" evidence="24">
    <location>
        <begin position="987"/>
        <end position="1017"/>
    </location>
</feature>
<keyword evidence="4" id="KW-0597">Phosphoprotein</keyword>
<dbReference type="SUPFAM" id="SSF49854">
    <property type="entry name" value="Spermadhesin, CUB domain"/>
    <property type="match status" value="1"/>
</dbReference>
<evidence type="ECO:0000256" key="20">
    <source>
        <dbReference type="ARBA" id="ARBA00093343"/>
    </source>
</evidence>
<feature type="transmembrane region" description="Helical" evidence="24">
    <location>
        <begin position="1038"/>
        <end position="1057"/>
    </location>
</feature>
<feature type="disulfide bond" evidence="22">
    <location>
        <begin position="60"/>
        <end position="77"/>
    </location>
</feature>
<feature type="region of interest" description="Disordered" evidence="23">
    <location>
        <begin position="1124"/>
        <end position="1144"/>
    </location>
</feature>
<dbReference type="FunFam" id="2.60.220.50:FF:000006">
    <property type="entry name" value="Adhesion G-protein coupled receptor G6"/>
    <property type="match status" value="1"/>
</dbReference>
<evidence type="ECO:0000259" key="28">
    <source>
        <dbReference type="PROSITE" id="PS51828"/>
    </source>
</evidence>
<evidence type="ECO:0000256" key="13">
    <source>
        <dbReference type="ARBA" id="ARBA00023157"/>
    </source>
</evidence>
<dbReference type="GO" id="GO:0043236">
    <property type="term" value="F:laminin binding"/>
    <property type="evidence" value="ECO:0007669"/>
    <property type="project" value="TreeGrafter"/>
</dbReference>
<comment type="similarity">
    <text evidence="2">Belongs to the G-protein coupled receptor 2 family. Adhesion G-protein coupled receptor (ADGR) subfamily.</text>
</comment>
<dbReference type="PANTHER" id="PTHR12011:SF290">
    <property type="entry name" value="ADHESION G-PROTEIN COUPLED RECEPTOR G6"/>
    <property type="match status" value="1"/>
</dbReference>
<keyword evidence="13 22" id="KW-1015">Disulfide bond</keyword>
<evidence type="ECO:0000256" key="17">
    <source>
        <dbReference type="ARBA" id="ARBA00069922"/>
    </source>
</evidence>
<name>A0A091JYR4_COLST</name>
<dbReference type="SUPFAM" id="SSF49899">
    <property type="entry name" value="Concanavalin A-like lectins/glucanases"/>
    <property type="match status" value="1"/>
</dbReference>
<dbReference type="PROSITE" id="PS50221">
    <property type="entry name" value="GAIN_B"/>
    <property type="match status" value="1"/>
</dbReference>
<keyword evidence="30" id="KW-1185">Reference proteome</keyword>
<keyword evidence="6 24" id="KW-0812">Transmembrane</keyword>
<feature type="transmembrane region" description="Helical" evidence="24">
    <location>
        <begin position="1063"/>
        <end position="1085"/>
    </location>
</feature>
<dbReference type="GO" id="GO:0007189">
    <property type="term" value="P:adenylate cyclase-activating G protein-coupled receptor signaling pathway"/>
    <property type="evidence" value="ECO:0007669"/>
    <property type="project" value="TreeGrafter"/>
</dbReference>
<evidence type="ECO:0000256" key="19">
    <source>
        <dbReference type="ARBA" id="ARBA00082039"/>
    </source>
</evidence>
<evidence type="ECO:0000256" key="3">
    <source>
        <dbReference type="ARBA" id="ARBA00022475"/>
    </source>
</evidence>
<dbReference type="Gene3D" id="2.60.120.290">
    <property type="entry name" value="Spermadhesin, CUB domain"/>
    <property type="match status" value="1"/>
</dbReference>
<dbReference type="InterPro" id="IPR013320">
    <property type="entry name" value="ConA-like_dom_sf"/>
</dbReference>
<evidence type="ECO:0000313" key="30">
    <source>
        <dbReference type="Proteomes" id="UP000053615"/>
    </source>
</evidence>
<feature type="domain" description="Pentraxin (PTX)" evidence="28">
    <location>
        <begin position="120"/>
        <end position="321"/>
    </location>
</feature>
<keyword evidence="16" id="KW-0807">Transducer</keyword>
<keyword evidence="3" id="KW-1003">Cell membrane</keyword>
<keyword evidence="7" id="KW-0479">Metal-binding</keyword>
<evidence type="ECO:0000256" key="6">
    <source>
        <dbReference type="ARBA" id="ARBA00022692"/>
    </source>
</evidence>
<dbReference type="InterPro" id="IPR058857">
    <property type="entry name" value="GAIN_ADGRG2/6"/>
</dbReference>
<dbReference type="SMART" id="SM00159">
    <property type="entry name" value="PTX"/>
    <property type="match status" value="1"/>
</dbReference>
<dbReference type="Gene3D" id="2.60.120.200">
    <property type="match status" value="1"/>
</dbReference>
<dbReference type="AlphaFoldDB" id="A0A091JYR4"/>
<evidence type="ECO:0000256" key="2">
    <source>
        <dbReference type="ARBA" id="ARBA00007343"/>
    </source>
</evidence>
<dbReference type="SMART" id="SM00303">
    <property type="entry name" value="GPS"/>
    <property type="match status" value="1"/>
</dbReference>
<comment type="subcellular location">
    <subcellularLocation>
        <location evidence="1">Cell membrane</location>
        <topology evidence="1">Multi-pass membrane protein</topology>
    </subcellularLocation>
</comment>
<comment type="caution">
    <text evidence="22">Lacks conserved residue(s) required for the propagation of feature annotation.</text>
</comment>
<dbReference type="Pfam" id="PF25307">
    <property type="entry name" value="SEA_Gpr126"/>
    <property type="match status" value="1"/>
</dbReference>
<evidence type="ECO:0000256" key="8">
    <source>
        <dbReference type="ARBA" id="ARBA00022729"/>
    </source>
</evidence>
<gene>
    <name evidence="29" type="ORF">N325_08480</name>
</gene>
<evidence type="ECO:0000256" key="11">
    <source>
        <dbReference type="ARBA" id="ARBA00023040"/>
    </source>
</evidence>
<evidence type="ECO:0000256" key="14">
    <source>
        <dbReference type="ARBA" id="ARBA00023170"/>
    </source>
</evidence>
<dbReference type="Pfam" id="PF00354">
    <property type="entry name" value="Pentaxin"/>
    <property type="match status" value="1"/>
</dbReference>
<dbReference type="PROSITE" id="PS00650">
    <property type="entry name" value="G_PROTEIN_RECEP_F2_2"/>
    <property type="match status" value="1"/>
</dbReference>
<dbReference type="Proteomes" id="UP000053615">
    <property type="component" value="Unassembled WGS sequence"/>
</dbReference>
<evidence type="ECO:0000313" key="29">
    <source>
        <dbReference type="EMBL" id="KFP29261.1"/>
    </source>
</evidence>
<evidence type="ECO:0000256" key="4">
    <source>
        <dbReference type="ARBA" id="ARBA00022553"/>
    </source>
</evidence>
<proteinExistence type="inferred from homology"/>
<dbReference type="PRINTS" id="PR00249">
    <property type="entry name" value="GPCRSECRETIN"/>
</dbReference>
<dbReference type="FunFam" id="2.60.120.200:FF:000050">
    <property type="entry name" value="Adhesion G protein-coupled receptor G6"/>
    <property type="match status" value="1"/>
</dbReference>
<evidence type="ECO:0000259" key="27">
    <source>
        <dbReference type="PROSITE" id="PS50261"/>
    </source>
</evidence>
<keyword evidence="10 24" id="KW-1133">Transmembrane helix</keyword>
<feature type="transmembrane region" description="Helical" evidence="24">
    <location>
        <begin position="863"/>
        <end position="883"/>
    </location>
</feature>
<dbReference type="GO" id="GO:0060347">
    <property type="term" value="P:heart trabecula formation"/>
    <property type="evidence" value="ECO:0007669"/>
    <property type="project" value="TreeGrafter"/>
</dbReference>
<dbReference type="GO" id="GO:0005886">
    <property type="term" value="C:plasma membrane"/>
    <property type="evidence" value="ECO:0007669"/>
    <property type="project" value="UniProtKB-SubCell"/>
</dbReference>
<dbReference type="InterPro" id="IPR000203">
    <property type="entry name" value="GPS"/>
</dbReference>
<dbReference type="InterPro" id="IPR057244">
    <property type="entry name" value="GAIN_B"/>
</dbReference>
<organism evidence="29 30">
    <name type="scientific">Colius striatus</name>
    <name type="common">Speckled mousebird</name>
    <dbReference type="NCBI Taxonomy" id="57412"/>
    <lineage>
        <taxon>Eukaryota</taxon>
        <taxon>Metazoa</taxon>
        <taxon>Chordata</taxon>
        <taxon>Craniata</taxon>
        <taxon>Vertebrata</taxon>
        <taxon>Euteleostomi</taxon>
        <taxon>Archelosauria</taxon>
        <taxon>Archosauria</taxon>
        <taxon>Dinosauria</taxon>
        <taxon>Saurischia</taxon>
        <taxon>Theropoda</taxon>
        <taxon>Coelurosauria</taxon>
        <taxon>Aves</taxon>
        <taxon>Neognathae</taxon>
        <taxon>Neoaves</taxon>
        <taxon>Telluraves</taxon>
        <taxon>Coraciimorphae</taxon>
        <taxon>Coliiformes</taxon>
        <taxon>Coliidae</taxon>
        <taxon>Colius</taxon>
    </lineage>
</organism>
<evidence type="ECO:0000256" key="5">
    <source>
        <dbReference type="ARBA" id="ARBA00022685"/>
    </source>
</evidence>
<feature type="domain" description="CUB" evidence="25">
    <location>
        <begin position="7"/>
        <end position="115"/>
    </location>
</feature>
<keyword evidence="15" id="KW-0325">Glycoprotein</keyword>
<dbReference type="Pfam" id="PF00002">
    <property type="entry name" value="7tm_2"/>
    <property type="match status" value="1"/>
</dbReference>
<feature type="transmembrane region" description="Helical" evidence="24">
    <location>
        <begin position="828"/>
        <end position="851"/>
    </location>
</feature>
<dbReference type="FunFam" id="1.20.1070.10:FF:000052">
    <property type="entry name" value="Adhesion G-protein coupled receptor G6"/>
    <property type="match status" value="1"/>
</dbReference>
<dbReference type="EMBL" id="KK535410">
    <property type="protein sequence ID" value="KFP29261.1"/>
    <property type="molecule type" value="Genomic_DNA"/>
</dbReference>
<evidence type="ECO:0000256" key="23">
    <source>
        <dbReference type="SAM" id="MobiDB-lite"/>
    </source>
</evidence>